<gene>
    <name evidence="9" type="primary">secE</name>
    <name evidence="10" type="ORF">Pla144_07930</name>
</gene>
<sequence length="130" mass="14423">MAELISGMFNASRYKRSQGRIARQVTFAAIALAFAAAAWKLNSASIDNMGRYVIPLVVLAVGSWISFRIVNLPKFADFLISVEAEMNKVSWPGRSELWRASMVVIAVIFFLAGLLFMYDAILRTIAGLIF</sequence>
<keyword evidence="4 9" id="KW-0812">Transmembrane</keyword>
<dbReference type="Proteomes" id="UP000318437">
    <property type="component" value="Unassembled WGS sequence"/>
</dbReference>
<dbReference type="InterPro" id="IPR001901">
    <property type="entry name" value="Translocase_SecE/Sec61-g"/>
</dbReference>
<dbReference type="NCBIfam" id="TIGR00964">
    <property type="entry name" value="secE_bact"/>
    <property type="match status" value="1"/>
</dbReference>
<evidence type="ECO:0000256" key="3">
    <source>
        <dbReference type="ARBA" id="ARBA00022475"/>
    </source>
</evidence>
<feature type="transmembrane region" description="Helical" evidence="9">
    <location>
        <begin position="97"/>
        <end position="118"/>
    </location>
</feature>
<keyword evidence="8 9" id="KW-0472">Membrane</keyword>
<dbReference type="GO" id="GO:0065002">
    <property type="term" value="P:intracellular protein transmembrane transport"/>
    <property type="evidence" value="ECO:0007669"/>
    <property type="project" value="UniProtKB-UniRule"/>
</dbReference>
<keyword evidence="11" id="KW-1185">Reference proteome</keyword>
<feature type="transmembrane region" description="Helical" evidence="9">
    <location>
        <begin position="52"/>
        <end position="70"/>
    </location>
</feature>
<dbReference type="PANTHER" id="PTHR33910:SF1">
    <property type="entry name" value="PROTEIN TRANSLOCASE SUBUNIT SECE"/>
    <property type="match status" value="1"/>
</dbReference>
<dbReference type="GO" id="GO:0043952">
    <property type="term" value="P:protein transport by the Sec complex"/>
    <property type="evidence" value="ECO:0007669"/>
    <property type="project" value="UniProtKB-UniRule"/>
</dbReference>
<evidence type="ECO:0000313" key="10">
    <source>
        <dbReference type="EMBL" id="TWU30012.1"/>
    </source>
</evidence>
<name>A0A5C6CZE8_9BACT</name>
<proteinExistence type="inferred from homology"/>
<reference evidence="10 11" key="1">
    <citation type="submission" date="2019-02" db="EMBL/GenBank/DDBJ databases">
        <title>Deep-cultivation of Planctomycetes and their phenomic and genomic characterization uncovers novel biology.</title>
        <authorList>
            <person name="Wiegand S."/>
            <person name="Jogler M."/>
            <person name="Boedeker C."/>
            <person name="Pinto D."/>
            <person name="Vollmers J."/>
            <person name="Rivas-Marin E."/>
            <person name="Kohn T."/>
            <person name="Peeters S.H."/>
            <person name="Heuer A."/>
            <person name="Rast P."/>
            <person name="Oberbeckmann S."/>
            <person name="Bunk B."/>
            <person name="Jeske O."/>
            <person name="Meyerdierks A."/>
            <person name="Storesund J.E."/>
            <person name="Kallscheuer N."/>
            <person name="Luecker S."/>
            <person name="Lage O.M."/>
            <person name="Pohl T."/>
            <person name="Merkel B.J."/>
            <person name="Hornburger P."/>
            <person name="Mueller R.-W."/>
            <person name="Bruemmer F."/>
            <person name="Labrenz M."/>
            <person name="Spormann A.M."/>
            <person name="Op Den Camp H."/>
            <person name="Overmann J."/>
            <person name="Amann R."/>
            <person name="Jetten M.S.M."/>
            <person name="Mascher T."/>
            <person name="Medema M.H."/>
            <person name="Devos D.P."/>
            <person name="Kaster A.-K."/>
            <person name="Ovreas L."/>
            <person name="Rohde M."/>
            <person name="Galperin M.Y."/>
            <person name="Jogler C."/>
        </authorList>
    </citation>
    <scope>NUCLEOTIDE SEQUENCE [LARGE SCALE GENOMIC DNA]</scope>
    <source>
        <strain evidence="10 11">Pla144</strain>
    </source>
</reference>
<dbReference type="EMBL" id="SJPS01000001">
    <property type="protein sequence ID" value="TWU30012.1"/>
    <property type="molecule type" value="Genomic_DNA"/>
</dbReference>
<keyword evidence="3 9" id="KW-1003">Cell membrane</keyword>
<accession>A0A5C6CZE8</accession>
<dbReference type="HAMAP" id="MF_00422">
    <property type="entry name" value="SecE"/>
    <property type="match status" value="1"/>
</dbReference>
<protein>
    <recommendedName>
        <fullName evidence="9">Protein translocase subunit SecE</fullName>
    </recommendedName>
</protein>
<comment type="subunit">
    <text evidence="9">Component of the Sec protein translocase complex. Heterotrimer consisting of SecY, SecE and SecG subunits. The heterotrimers can form oligomers, although 1 heterotrimer is thought to be able to translocate proteins. Interacts with the ribosome. Interacts with SecDF, and other proteins may be involved. Interacts with SecA.</text>
</comment>
<comment type="caution">
    <text evidence="9">Lacks conserved residue(s) required for the propagation of feature annotation.</text>
</comment>
<evidence type="ECO:0000256" key="8">
    <source>
        <dbReference type="ARBA" id="ARBA00023136"/>
    </source>
</evidence>
<dbReference type="Gene3D" id="1.20.5.1030">
    <property type="entry name" value="Preprotein translocase secy subunit"/>
    <property type="match status" value="1"/>
</dbReference>
<evidence type="ECO:0000256" key="1">
    <source>
        <dbReference type="ARBA" id="ARBA00004370"/>
    </source>
</evidence>
<comment type="caution">
    <text evidence="10">The sequence shown here is derived from an EMBL/GenBank/DDBJ whole genome shotgun (WGS) entry which is preliminary data.</text>
</comment>
<feature type="transmembrane region" description="Helical" evidence="9">
    <location>
        <begin position="21"/>
        <end position="40"/>
    </location>
</feature>
<organism evidence="10 11">
    <name type="scientific">Bythopirellula polymerisocia</name>
    <dbReference type="NCBI Taxonomy" id="2528003"/>
    <lineage>
        <taxon>Bacteria</taxon>
        <taxon>Pseudomonadati</taxon>
        <taxon>Planctomycetota</taxon>
        <taxon>Planctomycetia</taxon>
        <taxon>Pirellulales</taxon>
        <taxon>Lacipirellulaceae</taxon>
        <taxon>Bythopirellula</taxon>
    </lineage>
</organism>
<evidence type="ECO:0000256" key="2">
    <source>
        <dbReference type="ARBA" id="ARBA00022448"/>
    </source>
</evidence>
<evidence type="ECO:0000256" key="7">
    <source>
        <dbReference type="ARBA" id="ARBA00023010"/>
    </source>
</evidence>
<keyword evidence="2 9" id="KW-0813">Transport</keyword>
<keyword evidence="5 9" id="KW-0653">Protein transport</keyword>
<keyword evidence="6 9" id="KW-1133">Transmembrane helix</keyword>
<dbReference type="InterPro" id="IPR005807">
    <property type="entry name" value="SecE_bac"/>
</dbReference>
<evidence type="ECO:0000313" key="11">
    <source>
        <dbReference type="Proteomes" id="UP000318437"/>
    </source>
</evidence>
<dbReference type="GO" id="GO:0005886">
    <property type="term" value="C:plasma membrane"/>
    <property type="evidence" value="ECO:0007669"/>
    <property type="project" value="UniProtKB-UniRule"/>
</dbReference>
<evidence type="ECO:0000256" key="5">
    <source>
        <dbReference type="ARBA" id="ARBA00022927"/>
    </source>
</evidence>
<dbReference type="AlphaFoldDB" id="A0A5C6CZE8"/>
<keyword evidence="7 9" id="KW-0811">Translocation</keyword>
<dbReference type="RefSeq" id="WP_231936149.1">
    <property type="nucleotide sequence ID" value="NZ_SJPS01000001.1"/>
</dbReference>
<comment type="function">
    <text evidence="9">Essential subunit of the Sec protein translocation channel SecYEG. Clamps together the 2 halves of SecY. May contact the channel plug during translocation.</text>
</comment>
<evidence type="ECO:0000256" key="9">
    <source>
        <dbReference type="HAMAP-Rule" id="MF_00422"/>
    </source>
</evidence>
<dbReference type="GO" id="GO:0009306">
    <property type="term" value="P:protein secretion"/>
    <property type="evidence" value="ECO:0007669"/>
    <property type="project" value="UniProtKB-UniRule"/>
</dbReference>
<comment type="similarity">
    <text evidence="9">Belongs to the SecE/SEC61-gamma family.</text>
</comment>
<evidence type="ECO:0000256" key="4">
    <source>
        <dbReference type="ARBA" id="ARBA00022692"/>
    </source>
</evidence>
<dbReference type="Pfam" id="PF00584">
    <property type="entry name" value="SecE"/>
    <property type="match status" value="1"/>
</dbReference>
<dbReference type="PANTHER" id="PTHR33910">
    <property type="entry name" value="PROTEIN TRANSLOCASE SUBUNIT SECE"/>
    <property type="match status" value="1"/>
</dbReference>
<dbReference type="InterPro" id="IPR038379">
    <property type="entry name" value="SecE_sf"/>
</dbReference>
<dbReference type="GO" id="GO:0008320">
    <property type="term" value="F:protein transmembrane transporter activity"/>
    <property type="evidence" value="ECO:0007669"/>
    <property type="project" value="UniProtKB-UniRule"/>
</dbReference>
<evidence type="ECO:0000256" key="6">
    <source>
        <dbReference type="ARBA" id="ARBA00022989"/>
    </source>
</evidence>
<comment type="subcellular location">
    <subcellularLocation>
        <location evidence="1">Membrane</location>
    </subcellularLocation>
</comment>
<dbReference type="GO" id="GO:0006605">
    <property type="term" value="P:protein targeting"/>
    <property type="evidence" value="ECO:0007669"/>
    <property type="project" value="UniProtKB-UniRule"/>
</dbReference>